<dbReference type="RefSeq" id="WP_183854109.1">
    <property type="nucleotide sequence ID" value="NZ_JACHOO010000002.1"/>
</dbReference>
<protein>
    <submittedName>
        <fullName evidence="1">Uncharacterized protein</fullName>
    </submittedName>
</protein>
<accession>A0A7W9FJP1</accession>
<comment type="caution">
    <text evidence="1">The sequence shown here is derived from an EMBL/GenBank/DDBJ whole genome shotgun (WGS) entry which is preliminary data.</text>
</comment>
<evidence type="ECO:0000313" key="1">
    <source>
        <dbReference type="EMBL" id="MBB5751932.1"/>
    </source>
</evidence>
<dbReference type="Proteomes" id="UP000523821">
    <property type="component" value="Unassembled WGS sequence"/>
</dbReference>
<proteinExistence type="predicted"/>
<dbReference type="EMBL" id="JACHOO010000002">
    <property type="protein sequence ID" value="MBB5751932.1"/>
    <property type="molecule type" value="Genomic_DNA"/>
</dbReference>
<dbReference type="AlphaFoldDB" id="A0A7W9FJP1"/>
<keyword evidence="2" id="KW-1185">Reference proteome</keyword>
<sequence length="58" mass="6153">MPKNAKLVALRGRLVEAQEKLLMQAADAGALPSDKQLAKIADLEAAIAAVEHMLDDKA</sequence>
<name>A0A7W9FJP1_9HYPH</name>
<gene>
    <name evidence="1" type="ORF">GGQ63_000984</name>
</gene>
<evidence type="ECO:0000313" key="2">
    <source>
        <dbReference type="Proteomes" id="UP000523821"/>
    </source>
</evidence>
<organism evidence="1 2">
    <name type="scientific">Prosthecomicrobium pneumaticum</name>
    <dbReference type="NCBI Taxonomy" id="81895"/>
    <lineage>
        <taxon>Bacteria</taxon>
        <taxon>Pseudomonadati</taxon>
        <taxon>Pseudomonadota</taxon>
        <taxon>Alphaproteobacteria</taxon>
        <taxon>Hyphomicrobiales</taxon>
        <taxon>Kaistiaceae</taxon>
        <taxon>Prosthecomicrobium</taxon>
    </lineage>
</organism>
<reference evidence="1 2" key="1">
    <citation type="submission" date="2020-08" db="EMBL/GenBank/DDBJ databases">
        <title>Genomic Encyclopedia of Type Strains, Phase IV (KMG-IV): sequencing the most valuable type-strain genomes for metagenomic binning, comparative biology and taxonomic classification.</title>
        <authorList>
            <person name="Goeker M."/>
        </authorList>
    </citation>
    <scope>NUCLEOTIDE SEQUENCE [LARGE SCALE GENOMIC DNA]</scope>
    <source>
        <strain evidence="1 2">DSM 16268</strain>
    </source>
</reference>